<keyword evidence="5 6" id="KW-0472">Membrane</keyword>
<dbReference type="Gene3D" id="1.10.10.1740">
    <property type="entry name" value="Transmembrane protein 14-like"/>
    <property type="match status" value="1"/>
</dbReference>
<reference evidence="7 8" key="1">
    <citation type="submission" date="2022-07" db="EMBL/GenBank/DDBJ databases">
        <title>Genome-wide signatures of adaptation to extreme environments.</title>
        <authorList>
            <person name="Cho C.H."/>
            <person name="Yoon H.S."/>
        </authorList>
    </citation>
    <scope>NUCLEOTIDE SEQUENCE [LARGE SCALE GENOMIC DNA]</scope>
    <source>
        <strain evidence="7 8">108.79 E11</strain>
    </source>
</reference>
<organism evidence="7 8">
    <name type="scientific">Galdieria yellowstonensis</name>
    <dbReference type="NCBI Taxonomy" id="3028027"/>
    <lineage>
        <taxon>Eukaryota</taxon>
        <taxon>Rhodophyta</taxon>
        <taxon>Bangiophyceae</taxon>
        <taxon>Galdieriales</taxon>
        <taxon>Galdieriaceae</taxon>
        <taxon>Galdieria</taxon>
    </lineage>
</organism>
<evidence type="ECO:0000256" key="5">
    <source>
        <dbReference type="ARBA" id="ARBA00023136"/>
    </source>
</evidence>
<evidence type="ECO:0000256" key="6">
    <source>
        <dbReference type="SAM" id="Phobius"/>
    </source>
</evidence>
<comment type="similarity">
    <text evidence="2">Belongs to the TMEM14 family.</text>
</comment>
<evidence type="ECO:0000313" key="7">
    <source>
        <dbReference type="EMBL" id="KAK4524348.1"/>
    </source>
</evidence>
<proteinExistence type="inferred from homology"/>
<dbReference type="InterPro" id="IPR044890">
    <property type="entry name" value="TMEM14_sf"/>
</dbReference>
<evidence type="ECO:0000313" key="8">
    <source>
        <dbReference type="Proteomes" id="UP001300502"/>
    </source>
</evidence>
<dbReference type="AlphaFoldDB" id="A0AAV9IAD6"/>
<feature type="transmembrane region" description="Helical" evidence="6">
    <location>
        <begin position="165"/>
        <end position="186"/>
    </location>
</feature>
<evidence type="ECO:0000256" key="4">
    <source>
        <dbReference type="ARBA" id="ARBA00022989"/>
    </source>
</evidence>
<evidence type="ECO:0008006" key="9">
    <source>
        <dbReference type="Google" id="ProtNLM"/>
    </source>
</evidence>
<name>A0AAV9IAD6_9RHOD</name>
<keyword evidence="3 6" id="KW-0812">Transmembrane</keyword>
<gene>
    <name evidence="7" type="ORF">GAYE_SCF03G2248</name>
</gene>
<dbReference type="InterPro" id="IPR005349">
    <property type="entry name" value="TMEM14"/>
</dbReference>
<dbReference type="EMBL" id="JANCYU010000023">
    <property type="protein sequence ID" value="KAK4524348.1"/>
    <property type="molecule type" value="Genomic_DNA"/>
</dbReference>
<protein>
    <recommendedName>
        <fullName evidence="9">Transmembrane protein 14</fullName>
    </recommendedName>
</protein>
<comment type="subcellular location">
    <subcellularLocation>
        <location evidence="1">Membrane</location>
    </subcellularLocation>
</comment>
<keyword evidence="4 6" id="KW-1133">Transmembrane helix</keyword>
<evidence type="ECO:0000256" key="2">
    <source>
        <dbReference type="ARBA" id="ARBA00007590"/>
    </source>
</evidence>
<evidence type="ECO:0000256" key="3">
    <source>
        <dbReference type="ARBA" id="ARBA00022692"/>
    </source>
</evidence>
<dbReference type="PANTHER" id="PTHR12668:SF43">
    <property type="entry name" value="TRANSMEMBRANE PROTEIN 14 HOMOLOG"/>
    <property type="match status" value="1"/>
</dbReference>
<dbReference type="Proteomes" id="UP001300502">
    <property type="component" value="Unassembled WGS sequence"/>
</dbReference>
<comment type="caution">
    <text evidence="7">The sequence shown here is derived from an EMBL/GenBank/DDBJ whole genome shotgun (WGS) entry which is preliminary data.</text>
</comment>
<keyword evidence="8" id="KW-1185">Reference proteome</keyword>
<sequence>MLQRLSKKCLTPWLFSYPAQQLFKNEIIFTKYKHFSVASLKDLSGVVQSCNSVRASKANVSLLSCSQSRKPNGKRLLHNAVAASSVASFGDAWNVVTLTYASVIAAGGVTGYVRTRSVPSLLSGVLSALLLFVSWYQNSPPLACAVSSALTVAFFMRYRKTKKMYPSGILGILSIGASAFFGYVSYWT</sequence>
<dbReference type="PANTHER" id="PTHR12668">
    <property type="entry name" value="TRANSMEMBRANE PROTEIN 14, 15"/>
    <property type="match status" value="1"/>
</dbReference>
<accession>A0AAV9IAD6</accession>
<dbReference type="Pfam" id="PF03647">
    <property type="entry name" value="Tmemb_14"/>
    <property type="match status" value="1"/>
</dbReference>
<dbReference type="GO" id="GO:0016020">
    <property type="term" value="C:membrane"/>
    <property type="evidence" value="ECO:0007669"/>
    <property type="project" value="UniProtKB-SubCell"/>
</dbReference>
<evidence type="ECO:0000256" key="1">
    <source>
        <dbReference type="ARBA" id="ARBA00004370"/>
    </source>
</evidence>